<dbReference type="Proteomes" id="UP001196870">
    <property type="component" value="Unassembled WGS sequence"/>
</dbReference>
<dbReference type="EMBL" id="JAAGBB010000031">
    <property type="protein sequence ID" value="MBR0667171.1"/>
    <property type="molecule type" value="Genomic_DNA"/>
</dbReference>
<keyword evidence="2" id="KW-1185">Reference proteome</keyword>
<evidence type="ECO:0000313" key="1">
    <source>
        <dbReference type="EMBL" id="MBR0667171.1"/>
    </source>
</evidence>
<name>A0ABS5F3S0_9PROT</name>
<evidence type="ECO:0008006" key="3">
    <source>
        <dbReference type="Google" id="ProtNLM"/>
    </source>
</evidence>
<sequence>MALRDSEGSLADDWRSDHGAKRLVITVVDKPSPAAAYQILEVDPASGERVPLAISFANYVDAFAVKRALDRDYRA</sequence>
<protein>
    <recommendedName>
        <fullName evidence="3">Transposase</fullName>
    </recommendedName>
</protein>
<proteinExistence type="predicted"/>
<comment type="caution">
    <text evidence="1">The sequence shown here is derived from an EMBL/GenBank/DDBJ whole genome shotgun (WGS) entry which is preliminary data.</text>
</comment>
<reference evidence="2" key="1">
    <citation type="journal article" date="2021" name="Syst. Appl. Microbiol.">
        <title>Roseomonas hellenica sp. nov., isolated from roots of wild-growing Alkanna tinctoria.</title>
        <authorList>
            <person name="Rat A."/>
            <person name="Naranjo H.D."/>
            <person name="Lebbe L."/>
            <person name="Cnockaert M."/>
            <person name="Krigas N."/>
            <person name="Grigoriadou K."/>
            <person name="Maloupa E."/>
            <person name="Willems A."/>
        </authorList>
    </citation>
    <scope>NUCLEOTIDE SEQUENCE [LARGE SCALE GENOMIC DNA]</scope>
    <source>
        <strain evidence="2">LMG 31523</strain>
    </source>
</reference>
<organism evidence="1 2">
    <name type="scientific">Plastoroseomonas hellenica</name>
    <dbReference type="NCBI Taxonomy" id="2687306"/>
    <lineage>
        <taxon>Bacteria</taxon>
        <taxon>Pseudomonadati</taxon>
        <taxon>Pseudomonadota</taxon>
        <taxon>Alphaproteobacteria</taxon>
        <taxon>Acetobacterales</taxon>
        <taxon>Acetobacteraceae</taxon>
        <taxon>Plastoroseomonas</taxon>
    </lineage>
</organism>
<accession>A0ABS5F3S0</accession>
<dbReference type="RefSeq" id="WP_211854952.1">
    <property type="nucleotide sequence ID" value="NZ_JAAGBB010000031.1"/>
</dbReference>
<evidence type="ECO:0000313" key="2">
    <source>
        <dbReference type="Proteomes" id="UP001196870"/>
    </source>
</evidence>
<gene>
    <name evidence="1" type="ORF">GXW71_22615</name>
</gene>